<feature type="domain" description="UvrD-like helicase C-terminal" evidence="18">
    <location>
        <begin position="559"/>
        <end position="836"/>
    </location>
</feature>
<dbReference type="GO" id="GO:0003677">
    <property type="term" value="F:DNA binding"/>
    <property type="evidence" value="ECO:0007669"/>
    <property type="project" value="UniProtKB-KW"/>
</dbReference>
<evidence type="ECO:0000256" key="12">
    <source>
        <dbReference type="ARBA" id="ARBA00034808"/>
    </source>
</evidence>
<dbReference type="Pfam" id="PF12705">
    <property type="entry name" value="PDDEXK_1"/>
    <property type="match status" value="1"/>
</dbReference>
<keyword evidence="2 15" id="KW-0547">Nucleotide-binding</keyword>
<dbReference type="GO" id="GO:0043138">
    <property type="term" value="F:3'-5' DNA helicase activity"/>
    <property type="evidence" value="ECO:0007669"/>
    <property type="project" value="UniProtKB-EC"/>
</dbReference>
<dbReference type="eggNOG" id="COG1074">
    <property type="taxonomic scope" value="Bacteria"/>
</dbReference>
<keyword evidence="20" id="KW-1185">Reference proteome</keyword>
<dbReference type="PANTHER" id="PTHR11070:SF2">
    <property type="entry name" value="ATP-DEPENDENT DNA HELICASE SRS2"/>
    <property type="match status" value="1"/>
</dbReference>
<dbReference type="InterPro" id="IPR027417">
    <property type="entry name" value="P-loop_NTPase"/>
</dbReference>
<evidence type="ECO:0000256" key="14">
    <source>
        <dbReference type="ARBA" id="ARBA00048988"/>
    </source>
</evidence>
<dbReference type="GO" id="GO:0000725">
    <property type="term" value="P:recombinational repair"/>
    <property type="evidence" value="ECO:0007669"/>
    <property type="project" value="TreeGrafter"/>
</dbReference>
<dbReference type="STRING" id="1150469.RSPPHO_02730"/>
<dbReference type="InterPro" id="IPR000212">
    <property type="entry name" value="DNA_helicase_UvrD/REP"/>
</dbReference>
<dbReference type="GO" id="GO:0004527">
    <property type="term" value="F:exonuclease activity"/>
    <property type="evidence" value="ECO:0007669"/>
    <property type="project" value="UniProtKB-KW"/>
</dbReference>
<comment type="catalytic activity">
    <reaction evidence="14">
        <text>ATP + H2O = ADP + phosphate + H(+)</text>
        <dbReference type="Rhea" id="RHEA:13065"/>
        <dbReference type="ChEBI" id="CHEBI:15377"/>
        <dbReference type="ChEBI" id="CHEBI:15378"/>
        <dbReference type="ChEBI" id="CHEBI:30616"/>
        <dbReference type="ChEBI" id="CHEBI:43474"/>
        <dbReference type="ChEBI" id="CHEBI:456216"/>
        <dbReference type="EC" id="5.6.2.4"/>
    </reaction>
</comment>
<keyword evidence="4 15" id="KW-0378">Hydrolase</keyword>
<evidence type="ECO:0000256" key="2">
    <source>
        <dbReference type="ARBA" id="ARBA00022741"/>
    </source>
</evidence>
<evidence type="ECO:0000256" key="13">
    <source>
        <dbReference type="ARBA" id="ARBA00034923"/>
    </source>
</evidence>
<dbReference type="GO" id="GO:0005524">
    <property type="term" value="F:ATP binding"/>
    <property type="evidence" value="ECO:0007669"/>
    <property type="project" value="UniProtKB-UniRule"/>
</dbReference>
<keyword evidence="10" id="KW-0413">Isomerase</keyword>
<feature type="region of interest" description="Disordered" evidence="16">
    <location>
        <begin position="22"/>
        <end position="43"/>
    </location>
</feature>
<evidence type="ECO:0000256" key="3">
    <source>
        <dbReference type="ARBA" id="ARBA00022763"/>
    </source>
</evidence>
<dbReference type="KEGG" id="rpm:RSPPHO_02730"/>
<evidence type="ECO:0000256" key="7">
    <source>
        <dbReference type="ARBA" id="ARBA00022840"/>
    </source>
</evidence>
<evidence type="ECO:0000256" key="8">
    <source>
        <dbReference type="ARBA" id="ARBA00023125"/>
    </source>
</evidence>
<dbReference type="PANTHER" id="PTHR11070">
    <property type="entry name" value="UVRD / RECB / PCRA DNA HELICASE FAMILY MEMBER"/>
    <property type="match status" value="1"/>
</dbReference>
<dbReference type="Gene3D" id="3.40.50.300">
    <property type="entry name" value="P-loop containing nucleotide triphosphate hydrolases"/>
    <property type="match status" value="4"/>
</dbReference>
<dbReference type="InterPro" id="IPR014016">
    <property type="entry name" value="UvrD-like_ATP-bd"/>
</dbReference>
<evidence type="ECO:0000313" key="19">
    <source>
        <dbReference type="EMBL" id="CCG09356.1"/>
    </source>
</evidence>
<dbReference type="EMBL" id="HE663493">
    <property type="protein sequence ID" value="CCG09356.1"/>
    <property type="molecule type" value="Genomic_DNA"/>
</dbReference>
<evidence type="ECO:0000256" key="6">
    <source>
        <dbReference type="ARBA" id="ARBA00022839"/>
    </source>
</evidence>
<dbReference type="InterPro" id="IPR011335">
    <property type="entry name" value="Restrct_endonuc-II-like"/>
</dbReference>
<comment type="catalytic activity">
    <reaction evidence="11">
        <text>Couples ATP hydrolysis with the unwinding of duplex DNA by translocating in the 3'-5' direction.</text>
        <dbReference type="EC" id="5.6.2.4"/>
    </reaction>
</comment>
<evidence type="ECO:0000256" key="1">
    <source>
        <dbReference type="ARBA" id="ARBA00022722"/>
    </source>
</evidence>
<dbReference type="PROSITE" id="PS51198">
    <property type="entry name" value="UVRD_HELICASE_ATP_BIND"/>
    <property type="match status" value="1"/>
</dbReference>
<dbReference type="Gene3D" id="1.10.486.10">
    <property type="entry name" value="PCRA, domain 4"/>
    <property type="match status" value="1"/>
</dbReference>
<dbReference type="SUPFAM" id="SSF52980">
    <property type="entry name" value="Restriction endonuclease-like"/>
    <property type="match status" value="1"/>
</dbReference>
<evidence type="ECO:0000256" key="10">
    <source>
        <dbReference type="ARBA" id="ARBA00023235"/>
    </source>
</evidence>
<dbReference type="Pfam" id="PF00580">
    <property type="entry name" value="UvrD-helicase"/>
    <property type="match status" value="1"/>
</dbReference>
<keyword evidence="8" id="KW-0238">DNA-binding</keyword>
<dbReference type="PROSITE" id="PS51217">
    <property type="entry name" value="UVRD_HELICASE_CTER"/>
    <property type="match status" value="1"/>
</dbReference>
<accession>H6SNM5</accession>
<proteinExistence type="predicted"/>
<feature type="compositionally biased region" description="Pro residues" evidence="16">
    <location>
        <begin position="989"/>
        <end position="1003"/>
    </location>
</feature>
<evidence type="ECO:0000256" key="4">
    <source>
        <dbReference type="ARBA" id="ARBA00022801"/>
    </source>
</evidence>
<keyword evidence="6" id="KW-0269">Exonuclease</keyword>
<keyword evidence="5 15" id="KW-0347">Helicase</keyword>
<evidence type="ECO:0000313" key="20">
    <source>
        <dbReference type="Proteomes" id="UP000033220"/>
    </source>
</evidence>
<dbReference type="EC" id="5.6.2.4" evidence="12"/>
<feature type="domain" description="UvrD-like helicase ATP-binding" evidence="17">
    <location>
        <begin position="35"/>
        <end position="529"/>
    </location>
</feature>
<dbReference type="PATRIC" id="fig|1150469.3.peg.3097"/>
<dbReference type="Gene3D" id="3.90.320.10">
    <property type="match status" value="1"/>
</dbReference>
<evidence type="ECO:0000259" key="18">
    <source>
        <dbReference type="PROSITE" id="PS51217"/>
    </source>
</evidence>
<dbReference type="Pfam" id="PF13361">
    <property type="entry name" value="UvrD_C"/>
    <property type="match status" value="1"/>
</dbReference>
<evidence type="ECO:0000256" key="15">
    <source>
        <dbReference type="PROSITE-ProRule" id="PRU00560"/>
    </source>
</evidence>
<dbReference type="InterPro" id="IPR014151">
    <property type="entry name" value="DNA_helicase_AddA"/>
</dbReference>
<feature type="region of interest" description="Disordered" evidence="16">
    <location>
        <begin position="969"/>
        <end position="1020"/>
    </location>
</feature>
<reference evidence="19 20" key="1">
    <citation type="submission" date="2012-02" db="EMBL/GenBank/DDBJ databases">
        <title>Shotgun genome sequence of Phaeospirillum photometricum DSM 122.</title>
        <authorList>
            <person name="Duquesne K."/>
            <person name="Sturgis J."/>
        </authorList>
    </citation>
    <scope>NUCLEOTIDE SEQUENCE [LARGE SCALE GENOMIC DNA]</scope>
    <source>
        <strain evidence="20">DSM122</strain>
    </source>
</reference>
<dbReference type="GO" id="GO:0033202">
    <property type="term" value="C:DNA helicase complex"/>
    <property type="evidence" value="ECO:0007669"/>
    <property type="project" value="TreeGrafter"/>
</dbReference>
<keyword evidence="9" id="KW-0234">DNA repair</keyword>
<evidence type="ECO:0000259" key="17">
    <source>
        <dbReference type="PROSITE" id="PS51198"/>
    </source>
</evidence>
<feature type="binding site" evidence="15">
    <location>
        <begin position="56"/>
        <end position="63"/>
    </location>
    <ligand>
        <name>ATP</name>
        <dbReference type="ChEBI" id="CHEBI:30616"/>
    </ligand>
</feature>
<dbReference type="GO" id="GO:0005829">
    <property type="term" value="C:cytosol"/>
    <property type="evidence" value="ECO:0007669"/>
    <property type="project" value="TreeGrafter"/>
</dbReference>
<dbReference type="InterPro" id="IPR014017">
    <property type="entry name" value="DNA_helicase_UvrD-like_C"/>
</dbReference>
<dbReference type="HOGENOM" id="CLU_001114_0_0_5"/>
<dbReference type="Proteomes" id="UP000033220">
    <property type="component" value="Chromosome DSM 122"/>
</dbReference>
<evidence type="ECO:0000256" key="5">
    <source>
        <dbReference type="ARBA" id="ARBA00022806"/>
    </source>
</evidence>
<sequence length="1191" mass="130072">MHAGRLDARLVQAPRIPGRCLCRSGRRLEPPRPGMSDASTAQRRAADPQASAWVAASAGTGKTKVLTDRVLRLLLDGASPQRLLCLTFTKAAAAEMANRISGVLAGWAIMPEAALHQALVTLLGRPLDPLADTALTLRARRLFAQVLDTPGGPRIQTIHGFCQALLRRFPLEAGIAPHFDILDDREAQVLQGAARERLALVADADPDGALARALAEISPRLDEARFDDLLADLLTRRGPLEAALAAHGGGLALAKAVAHHLGVEPDETAHDVLARACAEEAFDGPALRACLEPLLNAGSDKDAERGALMSAFLAEADLDTRVALFPAYAAAFLTKTDETPVKTLCTKGVETRYPGTRDVLAAEQVRVVRVRERLRKVATARATGALMVLVAAVLEDYRRRKAALGRLDYEDLILATRRLLEETGAAAWVLYKLDGGLDHLLIDEAQDTSPDQWAIPRALADAFFADVATWTPERPRTVFAVGDRKQSIYGFQGADPEAFEAMRQHFAAQVTAVGGRFEGVPLNVSFRSTRAVLAAVNAVFARDPARDGVVLAGEDITHVSHRADDGGLVEVWPPVVPESRAEAQPWKPPVERIRTENARTRLARVVAQRIHHLTRSHDLLESQGRPVRPGDIMVLVRRRGGFETDLVGALKALGVPVAGVDRLVLTEQIAVMDLIALGKALLLPEDDLTLAAVLKGPLVGLDEDALYHLARDRPAGVRLWSRLLAHAGSASVYGQALAVLDPLRALAARVTPHDFYAHVLDGPPNGRWRLLARLGPEAEDPIDEFLALTLSHERVGPPSLQGFLTWLEQGGIEVKRDLDQGEPQAVRIMTVHGSKGLQAPIVFLPDTMGKPIGSEVLLWDHDADKRPLPLWCPSRADRDDIVTELLEQARARRDEEYRRLLYVALTRAADRLYVCGWETRRAASPDCWYHLVWDALDGQAESVEDPQLVADGGPPGAVLRLRVPQVRPVTPKADAERRGVAPAPAWLTRPPPAEPRPPRPLAPSHPDEEPPARSPRADSTVRFRRGRLIHRLLQVLPDIEPSQRAQQARRWLARPAWDLDLATVEALTGEVMAVLDHPACAALFGPDSRAEVPLVGRVGETIVSGQVDRLAVREDGVWVVDYKTNRPPPSRVEDVDRGYLRQMAAYRAVLREVFPNQSVHCVLLWTDGPHVMPLPTTLLEHEANRLLGVGR</sequence>
<dbReference type="NCBIfam" id="TIGR02784">
    <property type="entry name" value="addA_alphas"/>
    <property type="match status" value="1"/>
</dbReference>
<dbReference type="AlphaFoldDB" id="H6SNM5"/>
<dbReference type="InterPro" id="IPR011604">
    <property type="entry name" value="PDDEXK-like_dom_sf"/>
</dbReference>
<keyword evidence="7 15" id="KW-0067">ATP-binding</keyword>
<dbReference type="SUPFAM" id="SSF52540">
    <property type="entry name" value="P-loop containing nucleoside triphosphate hydrolases"/>
    <property type="match status" value="1"/>
</dbReference>
<organism evidence="19 20">
    <name type="scientific">Pararhodospirillum photometricum DSM 122</name>
    <dbReference type="NCBI Taxonomy" id="1150469"/>
    <lineage>
        <taxon>Bacteria</taxon>
        <taxon>Pseudomonadati</taxon>
        <taxon>Pseudomonadota</taxon>
        <taxon>Alphaproteobacteria</taxon>
        <taxon>Rhodospirillales</taxon>
        <taxon>Rhodospirillaceae</taxon>
        <taxon>Pararhodospirillum</taxon>
    </lineage>
</organism>
<dbReference type="InterPro" id="IPR038726">
    <property type="entry name" value="PDDEXK_AddAB-type"/>
</dbReference>
<evidence type="ECO:0000256" key="16">
    <source>
        <dbReference type="SAM" id="MobiDB-lite"/>
    </source>
</evidence>
<keyword evidence="3" id="KW-0227">DNA damage</keyword>
<evidence type="ECO:0000256" key="9">
    <source>
        <dbReference type="ARBA" id="ARBA00023204"/>
    </source>
</evidence>
<feature type="compositionally biased region" description="Basic and acidic residues" evidence="16">
    <location>
        <begin position="1005"/>
        <end position="1020"/>
    </location>
</feature>
<protein>
    <recommendedName>
        <fullName evidence="12">DNA 3'-5' helicase</fullName>
        <ecNumber evidence="12">5.6.2.4</ecNumber>
    </recommendedName>
    <alternativeName>
        <fullName evidence="13">DNA 3'-5' helicase II</fullName>
    </alternativeName>
</protein>
<evidence type="ECO:0000256" key="11">
    <source>
        <dbReference type="ARBA" id="ARBA00034617"/>
    </source>
</evidence>
<gene>
    <name evidence="19" type="ORF">RSPPHO_02730</name>
</gene>
<keyword evidence="1" id="KW-0540">Nuclease</keyword>
<name>H6SNM5_PARPM</name>